<dbReference type="InterPro" id="IPR001965">
    <property type="entry name" value="Znf_PHD"/>
</dbReference>
<proteinExistence type="predicted"/>
<evidence type="ECO:0000259" key="6">
    <source>
        <dbReference type="PROSITE" id="PS50016"/>
    </source>
</evidence>
<feature type="compositionally biased region" description="Basic and acidic residues" evidence="5">
    <location>
        <begin position="625"/>
        <end position="684"/>
    </location>
</feature>
<feature type="compositionally biased region" description="Polar residues" evidence="5">
    <location>
        <begin position="178"/>
        <end position="187"/>
    </location>
</feature>
<feature type="region of interest" description="Disordered" evidence="5">
    <location>
        <begin position="947"/>
        <end position="1045"/>
    </location>
</feature>
<feature type="compositionally biased region" description="Polar residues" evidence="5">
    <location>
        <begin position="687"/>
        <end position="699"/>
    </location>
</feature>
<gene>
    <name evidence="7" type="ORF">EIP91_005974</name>
</gene>
<feature type="compositionally biased region" description="Pro residues" evidence="5">
    <location>
        <begin position="150"/>
        <end position="166"/>
    </location>
</feature>
<dbReference type="GO" id="GO:0031213">
    <property type="term" value="C:RSF complex"/>
    <property type="evidence" value="ECO:0007669"/>
    <property type="project" value="InterPro"/>
</dbReference>
<organism evidence="7 8">
    <name type="scientific">Steccherinum ochraceum</name>
    <dbReference type="NCBI Taxonomy" id="92696"/>
    <lineage>
        <taxon>Eukaryota</taxon>
        <taxon>Fungi</taxon>
        <taxon>Dikarya</taxon>
        <taxon>Basidiomycota</taxon>
        <taxon>Agaricomycotina</taxon>
        <taxon>Agaricomycetes</taxon>
        <taxon>Polyporales</taxon>
        <taxon>Steccherinaceae</taxon>
        <taxon>Steccherinum</taxon>
    </lineage>
</organism>
<keyword evidence="8" id="KW-1185">Reference proteome</keyword>
<dbReference type="CDD" id="cd15489">
    <property type="entry name" value="PHD_SF"/>
    <property type="match status" value="1"/>
</dbReference>
<feature type="compositionally biased region" description="Low complexity" evidence="5">
    <location>
        <begin position="467"/>
        <end position="479"/>
    </location>
</feature>
<dbReference type="PANTHER" id="PTHR14296">
    <property type="entry name" value="REMODELING AND SPACING FACTOR 1"/>
    <property type="match status" value="1"/>
</dbReference>
<dbReference type="SMART" id="SM00249">
    <property type="entry name" value="PHD"/>
    <property type="match status" value="1"/>
</dbReference>
<protein>
    <recommendedName>
        <fullName evidence="6">PHD-type domain-containing protein</fullName>
    </recommendedName>
</protein>
<feature type="region of interest" description="Disordered" evidence="5">
    <location>
        <begin position="625"/>
        <end position="720"/>
    </location>
</feature>
<dbReference type="OrthoDB" id="303107at2759"/>
<comment type="caution">
    <text evidence="7">The sequence shown here is derived from an EMBL/GenBank/DDBJ whole genome shotgun (WGS) entry which is preliminary data.</text>
</comment>
<dbReference type="Proteomes" id="UP000292702">
    <property type="component" value="Unassembled WGS sequence"/>
</dbReference>
<evidence type="ECO:0000256" key="2">
    <source>
        <dbReference type="ARBA" id="ARBA00022771"/>
    </source>
</evidence>
<keyword evidence="3" id="KW-0862">Zinc</keyword>
<dbReference type="EMBL" id="RWJN01000320">
    <property type="protein sequence ID" value="TCD63136.1"/>
    <property type="molecule type" value="Genomic_DNA"/>
</dbReference>
<feature type="compositionally biased region" description="Acidic residues" evidence="5">
    <location>
        <begin position="522"/>
        <end position="532"/>
    </location>
</feature>
<feature type="compositionally biased region" description="Basic residues" evidence="5">
    <location>
        <begin position="205"/>
        <end position="218"/>
    </location>
</feature>
<evidence type="ECO:0000313" key="7">
    <source>
        <dbReference type="EMBL" id="TCD63136.1"/>
    </source>
</evidence>
<feature type="compositionally biased region" description="Basic residues" evidence="5">
    <location>
        <begin position="306"/>
        <end position="315"/>
    </location>
</feature>
<evidence type="ECO:0000256" key="5">
    <source>
        <dbReference type="SAM" id="MobiDB-lite"/>
    </source>
</evidence>
<feature type="compositionally biased region" description="Polar residues" evidence="5">
    <location>
        <begin position="811"/>
        <end position="869"/>
    </location>
</feature>
<feature type="compositionally biased region" description="Acidic residues" evidence="5">
    <location>
        <begin position="129"/>
        <end position="143"/>
    </location>
</feature>
<dbReference type="PROSITE" id="PS50016">
    <property type="entry name" value="ZF_PHD_2"/>
    <property type="match status" value="1"/>
</dbReference>
<evidence type="ECO:0000313" key="8">
    <source>
        <dbReference type="Proteomes" id="UP000292702"/>
    </source>
</evidence>
<dbReference type="GO" id="GO:0006355">
    <property type="term" value="P:regulation of DNA-templated transcription"/>
    <property type="evidence" value="ECO:0007669"/>
    <property type="project" value="InterPro"/>
</dbReference>
<feature type="compositionally biased region" description="Polar residues" evidence="5">
    <location>
        <begin position="1025"/>
        <end position="1045"/>
    </location>
</feature>
<name>A0A4R0R929_9APHY</name>
<feature type="compositionally biased region" description="Low complexity" evidence="5">
    <location>
        <begin position="390"/>
        <end position="408"/>
    </location>
</feature>
<dbReference type="AlphaFoldDB" id="A0A4R0R929"/>
<feature type="compositionally biased region" description="Polar residues" evidence="5">
    <location>
        <begin position="409"/>
        <end position="418"/>
    </location>
</feature>
<feature type="compositionally biased region" description="Polar residues" evidence="5">
    <location>
        <begin position="878"/>
        <end position="902"/>
    </location>
</feature>
<evidence type="ECO:0000256" key="1">
    <source>
        <dbReference type="ARBA" id="ARBA00022723"/>
    </source>
</evidence>
<feature type="region of interest" description="Disordered" evidence="5">
    <location>
        <begin position="115"/>
        <end position="228"/>
    </location>
</feature>
<feature type="domain" description="PHD-type" evidence="6">
    <location>
        <begin position="729"/>
        <end position="790"/>
    </location>
</feature>
<evidence type="ECO:0000256" key="4">
    <source>
        <dbReference type="PROSITE-ProRule" id="PRU00146"/>
    </source>
</evidence>
<feature type="compositionally biased region" description="Polar residues" evidence="5">
    <location>
        <begin position="983"/>
        <end position="998"/>
    </location>
</feature>
<feature type="compositionally biased region" description="Basic and acidic residues" evidence="5">
    <location>
        <begin position="435"/>
        <end position="444"/>
    </location>
</feature>
<feature type="region of interest" description="Disordered" evidence="5">
    <location>
        <begin position="800"/>
        <end position="935"/>
    </location>
</feature>
<dbReference type="STRING" id="92696.A0A4R0R929"/>
<keyword evidence="1" id="KW-0479">Metal-binding</keyword>
<sequence length="1045" mass="117162">MPRRLAPPHNPDQLDLPDRDVVLYAHLDPLHAANLKSLRLNWKWAAVSQFFYTFAPLLALNDVSLSDIEDDLARPSSIYLPRLMSRLLITLTQDRKINVDNWQTALRKQYWKRLPEANPIGPEPQIAQSEEEDEEEEAEEGAEDAGQPSSDPPDQAPDTPAAPPPEDSSHDRPADDASATNGLTAVSTPAEGTPSLEPSKPEAKRKPRKKGKGSRAHSRVVDPPMQFEGESKDWFDLELLEKLDSLHLLIEWQFQNPQRLRLLMKDDDETAQWRVEPIGYDAKTNAYWLIGPDRLWIQRAVPKPPRSAKRKRPPVKSKAATTPRKSAREQSDDDEPAPRSAKRSRTQRSARTSTSRADALPTPNGSRSRAAKVQANKKLDAQAKDLAEFQRQTASAARAKAARQKTASPQKPTAQGTRASARLRGSTQDDDEWQEIPREWLKPSDEDETEEDGGLSKEDGNGDDGGDVSSELTELSDSSEVSEAEPEEEKPTAVNGTRSRLRGGASQTASKRRAATVKVEKVEDEASPDETSEALPPVPADFVEWELICITLYDWEHVADPFIKATHRFERALYKVLTENIVPIVTAELKEIERKRKVEEALVHRKRSSRIATKETEKEEARLAAAKKVEEEEKEARAKRADARAKKEQAEREKRERARDQRRIEREEREERARRKEERAKNLEAESVQSGSATPSNASVAALDRRRESDSVHLSRVASRSSTSTPDWILDCEICRKSGRNIDDGLPMVSCNSCGRWQHITCHDRADAVAGRQRRNWESQQFYCQQCRAAIQSRRMAQNSSQTYMAGGQQHYHQPNSYSQKPQVSGAYSSAHHQMYRQPTSDLRYSQSYYSGDSRESYPSNHHATSPTSAYPLPAQFHAQSNHAQPSNGYAQYPQDQRSMYSSGPPRSAHPSISNGYPAADQYARHQPPVPVPQRSSVYEAPAMSSLHQNEPHYPPSQPSSSQYRDPYPPPQARWTNGGDHYYTSSNGIPSRNTSDLNYLSRDANGGGPSSAWSNAAMLGERDTSQQQPIVSPSGYTPTYNYPGP</sequence>
<feature type="compositionally biased region" description="Basic and acidic residues" evidence="5">
    <location>
        <begin position="703"/>
        <end position="713"/>
    </location>
</feature>
<evidence type="ECO:0000256" key="3">
    <source>
        <dbReference type="ARBA" id="ARBA00022833"/>
    </source>
</evidence>
<dbReference type="PANTHER" id="PTHR14296:SF3">
    <property type="entry name" value="DIKAR, ISOFORM F"/>
    <property type="match status" value="1"/>
</dbReference>
<reference evidence="7 8" key="1">
    <citation type="submission" date="2018-11" db="EMBL/GenBank/DDBJ databases">
        <title>Genome assembly of Steccherinum ochraceum LE-BIN_3174, the white-rot fungus of the Steccherinaceae family (The Residual Polyporoid clade, Polyporales, Basidiomycota).</title>
        <authorList>
            <person name="Fedorova T.V."/>
            <person name="Glazunova O.A."/>
            <person name="Landesman E.O."/>
            <person name="Moiseenko K.V."/>
            <person name="Psurtseva N.V."/>
            <person name="Savinova O.S."/>
            <person name="Shakhova N.V."/>
            <person name="Tyazhelova T.V."/>
            <person name="Vasina D.V."/>
        </authorList>
    </citation>
    <scope>NUCLEOTIDE SEQUENCE [LARGE SCALE GENOMIC DNA]</scope>
    <source>
        <strain evidence="7 8">LE-BIN_3174</strain>
    </source>
</reference>
<accession>A0A4R0R929</accession>
<dbReference type="PROSITE" id="PS01359">
    <property type="entry name" value="ZF_PHD_1"/>
    <property type="match status" value="1"/>
</dbReference>
<dbReference type="SUPFAM" id="SSF57903">
    <property type="entry name" value="FYVE/PHD zinc finger"/>
    <property type="match status" value="1"/>
</dbReference>
<dbReference type="Gene3D" id="3.30.40.10">
    <property type="entry name" value="Zinc/RING finger domain, C3HC4 (zinc finger)"/>
    <property type="match status" value="1"/>
</dbReference>
<dbReference type="InterPro" id="IPR011011">
    <property type="entry name" value="Znf_FYVE_PHD"/>
</dbReference>
<dbReference type="InterPro" id="IPR019787">
    <property type="entry name" value="Znf_PHD-finger"/>
</dbReference>
<dbReference type="InterPro" id="IPR028938">
    <property type="entry name" value="Rsf1-like"/>
</dbReference>
<feature type="region of interest" description="Disordered" evidence="5">
    <location>
        <begin position="301"/>
        <end position="536"/>
    </location>
</feature>
<dbReference type="InterPro" id="IPR019786">
    <property type="entry name" value="Zinc_finger_PHD-type_CS"/>
</dbReference>
<keyword evidence="2 4" id="KW-0863">Zinc-finger</keyword>
<dbReference type="Pfam" id="PF00628">
    <property type="entry name" value="PHD"/>
    <property type="match status" value="1"/>
</dbReference>
<feature type="compositionally biased region" description="Basic and acidic residues" evidence="5">
    <location>
        <begin position="377"/>
        <end position="388"/>
    </location>
</feature>
<dbReference type="InterPro" id="IPR013083">
    <property type="entry name" value="Znf_RING/FYVE/PHD"/>
</dbReference>
<dbReference type="GO" id="GO:0008270">
    <property type="term" value="F:zinc ion binding"/>
    <property type="evidence" value="ECO:0007669"/>
    <property type="project" value="UniProtKB-KW"/>
</dbReference>